<keyword evidence="4" id="KW-1185">Reference proteome</keyword>
<dbReference type="Proteomes" id="UP001209878">
    <property type="component" value="Unassembled WGS sequence"/>
</dbReference>
<feature type="compositionally biased region" description="Polar residues" evidence="1">
    <location>
        <begin position="62"/>
        <end position="77"/>
    </location>
</feature>
<feature type="compositionally biased region" description="Low complexity" evidence="1">
    <location>
        <begin position="112"/>
        <end position="125"/>
    </location>
</feature>
<keyword evidence="2" id="KW-0472">Membrane</keyword>
<proteinExistence type="predicted"/>
<feature type="region of interest" description="Disordered" evidence="1">
    <location>
        <begin position="35"/>
        <end position="217"/>
    </location>
</feature>
<reference evidence="3" key="1">
    <citation type="journal article" date="2023" name="Mol. Biol. Evol.">
        <title>Third-Generation Sequencing Reveals the Adaptive Role of the Epigenome in Three Deep-Sea Polychaetes.</title>
        <authorList>
            <person name="Perez M."/>
            <person name="Aroh O."/>
            <person name="Sun Y."/>
            <person name="Lan Y."/>
            <person name="Juniper S.K."/>
            <person name="Young C.R."/>
            <person name="Angers B."/>
            <person name="Qian P.Y."/>
        </authorList>
    </citation>
    <scope>NUCLEOTIDE SEQUENCE</scope>
    <source>
        <strain evidence="3">R07B-5</strain>
    </source>
</reference>
<evidence type="ECO:0000256" key="1">
    <source>
        <dbReference type="SAM" id="MobiDB-lite"/>
    </source>
</evidence>
<name>A0AAD9L591_RIDPI</name>
<keyword evidence="2" id="KW-1133">Transmembrane helix</keyword>
<accession>A0AAD9L591</accession>
<feature type="compositionally biased region" description="Polar residues" evidence="1">
    <location>
        <begin position="132"/>
        <end position="146"/>
    </location>
</feature>
<dbReference type="AlphaFoldDB" id="A0AAD9L591"/>
<feature type="compositionally biased region" description="Basic and acidic residues" evidence="1">
    <location>
        <begin position="97"/>
        <end position="107"/>
    </location>
</feature>
<feature type="region of interest" description="Disordered" evidence="1">
    <location>
        <begin position="237"/>
        <end position="271"/>
    </location>
</feature>
<feature type="compositionally biased region" description="Polar residues" evidence="1">
    <location>
        <begin position="237"/>
        <end position="266"/>
    </location>
</feature>
<gene>
    <name evidence="3" type="ORF">NP493_323g02026</name>
</gene>
<evidence type="ECO:0000313" key="3">
    <source>
        <dbReference type="EMBL" id="KAK2183107.1"/>
    </source>
</evidence>
<feature type="compositionally biased region" description="Polar residues" evidence="1">
    <location>
        <begin position="345"/>
        <end position="359"/>
    </location>
</feature>
<feature type="region of interest" description="Disordered" evidence="1">
    <location>
        <begin position="297"/>
        <end position="359"/>
    </location>
</feature>
<sequence>MSMLKASDSMKKTLVIAMAVAGSGVMLYYGYTKLKPKSKKSSGAGPPTTRKRPSSYKGGESTPPQETGSGDTASQDCAPSIERTEESIVEQGSRPTCEIKPRDKVALDTDTVSESAAVSTSLSESSFERVYLTTQQQGDEPQSPQPESLAESFEKISLSQVESDLSRQKLESANAHQPQLPVEAADPTQSQTESADTVQLPVESADTEQPPVESADTAQQLVEAVDTVQQSLLESADSVQQSLLESADSAQQSLLESADSAQQSLLESVDSAQQSLLESADAAQQLLQSSAYEKLSLSECQSAGESTSDEDKRSDNNASGPEPSETTQVGQAQRPAVSSEPPIQDVQSSSGASHTHTDV</sequence>
<keyword evidence="2" id="KW-0812">Transmembrane</keyword>
<organism evidence="3 4">
    <name type="scientific">Ridgeia piscesae</name>
    <name type="common">Tubeworm</name>
    <dbReference type="NCBI Taxonomy" id="27915"/>
    <lineage>
        <taxon>Eukaryota</taxon>
        <taxon>Metazoa</taxon>
        <taxon>Spiralia</taxon>
        <taxon>Lophotrochozoa</taxon>
        <taxon>Annelida</taxon>
        <taxon>Polychaeta</taxon>
        <taxon>Sedentaria</taxon>
        <taxon>Canalipalpata</taxon>
        <taxon>Sabellida</taxon>
        <taxon>Siboglinidae</taxon>
        <taxon>Ridgeia</taxon>
    </lineage>
</organism>
<evidence type="ECO:0000313" key="4">
    <source>
        <dbReference type="Proteomes" id="UP001209878"/>
    </source>
</evidence>
<dbReference type="EMBL" id="JAODUO010000323">
    <property type="protein sequence ID" value="KAK2183107.1"/>
    <property type="molecule type" value="Genomic_DNA"/>
</dbReference>
<feature type="transmembrane region" description="Helical" evidence="2">
    <location>
        <begin position="12"/>
        <end position="31"/>
    </location>
</feature>
<protein>
    <submittedName>
        <fullName evidence="3">Uncharacterized protein</fullName>
    </submittedName>
</protein>
<evidence type="ECO:0000256" key="2">
    <source>
        <dbReference type="SAM" id="Phobius"/>
    </source>
</evidence>
<feature type="compositionally biased region" description="Polar residues" evidence="1">
    <location>
        <begin position="187"/>
        <end position="197"/>
    </location>
</feature>
<feature type="compositionally biased region" description="Polar residues" evidence="1">
    <location>
        <begin position="316"/>
        <end position="331"/>
    </location>
</feature>
<comment type="caution">
    <text evidence="3">The sequence shown here is derived from an EMBL/GenBank/DDBJ whole genome shotgun (WGS) entry which is preliminary data.</text>
</comment>